<comment type="caution">
    <text evidence="1">The sequence shown here is derived from an EMBL/GenBank/DDBJ whole genome shotgun (WGS) entry which is preliminary data.</text>
</comment>
<gene>
    <name evidence="1" type="ORF">J4415_01420</name>
</gene>
<dbReference type="Proteomes" id="UP000677687">
    <property type="component" value="Unassembled WGS sequence"/>
</dbReference>
<dbReference type="SUPFAM" id="SSF89447">
    <property type="entry name" value="AbrB/MazE/MraZ-like"/>
    <property type="match status" value="1"/>
</dbReference>
<accession>A0A8T4KVV6</accession>
<evidence type="ECO:0000313" key="1">
    <source>
        <dbReference type="EMBL" id="MBS3057269.1"/>
    </source>
</evidence>
<name>A0A8T4KVV6_9ARCH</name>
<sequence length="114" mass="13175">MEKMNMKCHKCNIELLERADVSGKDLLEYKYWHCPKCKDEFLDMGQLHEVAEKERALRRAEKAKFSKWGKAKFSKWGNSVALRIPKALAKAFHIAPGKTALLMKEKNAIKLVVE</sequence>
<dbReference type="InterPro" id="IPR037914">
    <property type="entry name" value="SpoVT-AbrB_sf"/>
</dbReference>
<reference evidence="1" key="2">
    <citation type="submission" date="2021-05" db="EMBL/GenBank/DDBJ databases">
        <title>Protein family content uncovers lineage relationships and bacterial pathway maintenance mechanisms in DPANN archaea.</title>
        <authorList>
            <person name="Castelle C.J."/>
            <person name="Meheust R."/>
            <person name="Jaffe A.L."/>
            <person name="Seitz K."/>
            <person name="Gong X."/>
            <person name="Baker B.J."/>
            <person name="Banfield J.F."/>
        </authorList>
    </citation>
    <scope>NUCLEOTIDE SEQUENCE</scope>
    <source>
        <strain evidence="1">RIFCSPHIGHO2_01_FULL_AR10_44_11</strain>
    </source>
</reference>
<evidence type="ECO:0008006" key="3">
    <source>
        <dbReference type="Google" id="ProtNLM"/>
    </source>
</evidence>
<dbReference type="AlphaFoldDB" id="A0A8T4KVV6"/>
<proteinExistence type="predicted"/>
<organism evidence="1 2">
    <name type="scientific">Candidatus Iainarchaeum sp</name>
    <dbReference type="NCBI Taxonomy" id="3101447"/>
    <lineage>
        <taxon>Archaea</taxon>
        <taxon>Candidatus Iainarchaeota</taxon>
        <taxon>Candidatus Iainarchaeia</taxon>
        <taxon>Candidatus Iainarchaeales</taxon>
        <taxon>Candidatus Iainarchaeaceae</taxon>
        <taxon>Candidatus Iainarchaeum</taxon>
    </lineage>
</organism>
<reference evidence="1" key="1">
    <citation type="submission" date="2021-03" db="EMBL/GenBank/DDBJ databases">
        <authorList>
            <person name="Jaffe A."/>
        </authorList>
    </citation>
    <scope>NUCLEOTIDE SEQUENCE</scope>
    <source>
        <strain evidence="1">RIFCSPHIGHO2_01_FULL_AR10_44_11</strain>
    </source>
</reference>
<evidence type="ECO:0000313" key="2">
    <source>
        <dbReference type="Proteomes" id="UP000677687"/>
    </source>
</evidence>
<dbReference type="Gene3D" id="2.10.260.10">
    <property type="match status" value="1"/>
</dbReference>
<protein>
    <recommendedName>
        <fullName evidence="3">AbrB/MazE/SpoVT family DNA-binding domain-containing protein</fullName>
    </recommendedName>
</protein>
<dbReference type="EMBL" id="JAGVWD010000019">
    <property type="protein sequence ID" value="MBS3057269.1"/>
    <property type="molecule type" value="Genomic_DNA"/>
</dbReference>